<dbReference type="SUPFAM" id="SSF50044">
    <property type="entry name" value="SH3-domain"/>
    <property type="match status" value="1"/>
</dbReference>
<keyword evidence="1 2" id="KW-0728">SH3 domain</keyword>
<dbReference type="KEGG" id="sre:PTSG_02542"/>
<dbReference type="Gene3D" id="1.20.1270.60">
    <property type="entry name" value="Arfaptin homology (AH) domain/BAR domain"/>
    <property type="match status" value="1"/>
</dbReference>
<dbReference type="GO" id="GO:0005886">
    <property type="term" value="C:plasma membrane"/>
    <property type="evidence" value="ECO:0007669"/>
    <property type="project" value="TreeGrafter"/>
</dbReference>
<protein>
    <recommendedName>
        <fullName evidence="4">SH3 domain-containing protein</fullName>
    </recommendedName>
</protein>
<dbReference type="OrthoDB" id="10254720at2759"/>
<dbReference type="InterPro" id="IPR027267">
    <property type="entry name" value="AH/BAR_dom_sf"/>
</dbReference>
<dbReference type="SUPFAM" id="SSF103657">
    <property type="entry name" value="BAR/IMD domain-like"/>
    <property type="match status" value="1"/>
</dbReference>
<name>F2U2H6_SALR5</name>
<dbReference type="EMBL" id="GL832959">
    <property type="protein sequence ID" value="EGD81828.1"/>
    <property type="molecule type" value="Genomic_DNA"/>
</dbReference>
<proteinExistence type="predicted"/>
<dbReference type="GO" id="GO:0006897">
    <property type="term" value="P:endocytosis"/>
    <property type="evidence" value="ECO:0007669"/>
    <property type="project" value="TreeGrafter"/>
</dbReference>
<dbReference type="GO" id="GO:0035091">
    <property type="term" value="F:phosphatidylinositol binding"/>
    <property type="evidence" value="ECO:0007669"/>
    <property type="project" value="TreeGrafter"/>
</dbReference>
<dbReference type="Proteomes" id="UP000007799">
    <property type="component" value="Unassembled WGS sequence"/>
</dbReference>
<dbReference type="RefSeq" id="XP_004997032.1">
    <property type="nucleotide sequence ID" value="XM_004996975.1"/>
</dbReference>
<dbReference type="SMART" id="SM00326">
    <property type="entry name" value="SH3"/>
    <property type="match status" value="1"/>
</dbReference>
<dbReference type="STRING" id="946362.F2U2H6"/>
<gene>
    <name evidence="5" type="ORF">PTSG_02542</name>
</gene>
<dbReference type="PANTHER" id="PTHR45827">
    <property type="entry name" value="SORTING NEXIN"/>
    <property type="match status" value="1"/>
</dbReference>
<dbReference type="InParanoid" id="F2U2H6"/>
<feature type="compositionally biased region" description="Polar residues" evidence="3">
    <location>
        <begin position="109"/>
        <end position="128"/>
    </location>
</feature>
<evidence type="ECO:0000259" key="4">
    <source>
        <dbReference type="PROSITE" id="PS50002"/>
    </source>
</evidence>
<dbReference type="InterPro" id="IPR019497">
    <property type="entry name" value="Sorting_nexin_WASP-bd-dom"/>
</dbReference>
<keyword evidence="6" id="KW-1185">Reference proteome</keyword>
<dbReference type="Gene3D" id="2.30.30.40">
    <property type="entry name" value="SH3 Domains"/>
    <property type="match status" value="1"/>
</dbReference>
<dbReference type="Pfam" id="PF10456">
    <property type="entry name" value="BAR_3_WASP_bdg"/>
    <property type="match status" value="1"/>
</dbReference>
<evidence type="ECO:0000256" key="2">
    <source>
        <dbReference type="PROSITE-ProRule" id="PRU00192"/>
    </source>
</evidence>
<evidence type="ECO:0000313" key="6">
    <source>
        <dbReference type="Proteomes" id="UP000007799"/>
    </source>
</evidence>
<evidence type="ECO:0000256" key="3">
    <source>
        <dbReference type="SAM" id="MobiDB-lite"/>
    </source>
</evidence>
<dbReference type="PROSITE" id="PS50002">
    <property type="entry name" value="SH3"/>
    <property type="match status" value="1"/>
</dbReference>
<accession>F2U2H6</accession>
<reference evidence="5" key="1">
    <citation type="submission" date="2009-08" db="EMBL/GenBank/DDBJ databases">
        <title>Annotation of Salpingoeca rosetta.</title>
        <authorList>
            <consortium name="The Broad Institute Genome Sequencing Platform"/>
            <person name="Russ C."/>
            <person name="Cuomo C."/>
            <person name="Burger G."/>
            <person name="Gray M.W."/>
            <person name="Holland P.W.H."/>
            <person name="King N."/>
            <person name="Lang F.B.F."/>
            <person name="Roger A.J."/>
            <person name="Ruiz-Trillo I."/>
            <person name="Young S.K."/>
            <person name="Zeng Q."/>
            <person name="Gargeya S."/>
            <person name="Alvarado L."/>
            <person name="Berlin A."/>
            <person name="Chapman S.B."/>
            <person name="Chen Z."/>
            <person name="Freedman E."/>
            <person name="Gellesch M."/>
            <person name="Goldberg J."/>
            <person name="Griggs A."/>
            <person name="Gujja S."/>
            <person name="Heilman E."/>
            <person name="Heiman D."/>
            <person name="Howarth C."/>
            <person name="Mehta T."/>
            <person name="Neiman D."/>
            <person name="Pearson M."/>
            <person name="Roberts A."/>
            <person name="Saif S."/>
            <person name="Shea T."/>
            <person name="Shenoy N."/>
            <person name="Sisk P."/>
            <person name="Stolte C."/>
            <person name="Sykes S."/>
            <person name="White J."/>
            <person name="Yandava C."/>
            <person name="Haas B."/>
            <person name="Nusbaum C."/>
            <person name="Birren B."/>
        </authorList>
    </citation>
    <scope>NUCLEOTIDE SEQUENCE</scope>
    <source>
        <strain evidence="5">ATCC 50818</strain>
    </source>
</reference>
<dbReference type="GeneID" id="16077624"/>
<evidence type="ECO:0000256" key="1">
    <source>
        <dbReference type="ARBA" id="ARBA00022443"/>
    </source>
</evidence>
<dbReference type="GO" id="GO:0016197">
    <property type="term" value="P:endosomal transport"/>
    <property type="evidence" value="ECO:0007669"/>
    <property type="project" value="TreeGrafter"/>
</dbReference>
<dbReference type="InterPro" id="IPR036028">
    <property type="entry name" value="SH3-like_dom_sf"/>
</dbReference>
<evidence type="ECO:0000313" key="5">
    <source>
        <dbReference type="EMBL" id="EGD81828.1"/>
    </source>
</evidence>
<sequence>MSDEYDDDDFGRESVYSLAPEDILFQARCMFPFESTCDVELSLNEGDIVNVTRTDVGGGWWEGEHDGNHGLFPETYVQAVDGEGATADEAQQAGEAPAGDEDAAAQQQYDTSAQSSHRPTASAHSSVSAPPGAPFITVRVKSAGVFSAFLEWKTGKRQAEAESSESKFLSSIVRAEALPDNHEETTAQYHQFSQWFEKQLHSLEAEYDALLKVHKATTEGLEKVSKCFKCFGDPTLFAESERPAFKPWWEQDDPMMHLLNSLGIIGEGVKQLSILSSEQEDEDRSGILGFVKEYTSLLKAFHPVFKAHHSAWHEYQQMSAKDNVPAETLASIERNCETISAVVLAEARHFYENAGYDLCMAMREHMTAKAAFHRKAAELWEQLLSDFPQPQ</sequence>
<organism evidence="5 6">
    <name type="scientific">Salpingoeca rosetta (strain ATCC 50818 / BSB-021)</name>
    <dbReference type="NCBI Taxonomy" id="946362"/>
    <lineage>
        <taxon>Eukaryota</taxon>
        <taxon>Choanoflagellata</taxon>
        <taxon>Craspedida</taxon>
        <taxon>Salpingoecidae</taxon>
        <taxon>Salpingoeca</taxon>
    </lineage>
</organism>
<feature type="domain" description="SH3" evidence="4">
    <location>
        <begin position="22"/>
        <end position="82"/>
    </location>
</feature>
<dbReference type="GO" id="GO:0031410">
    <property type="term" value="C:cytoplasmic vesicle"/>
    <property type="evidence" value="ECO:0007669"/>
    <property type="project" value="TreeGrafter"/>
</dbReference>
<dbReference type="AlphaFoldDB" id="F2U2H6"/>
<dbReference type="InterPro" id="IPR001452">
    <property type="entry name" value="SH3_domain"/>
</dbReference>
<dbReference type="Pfam" id="PF14604">
    <property type="entry name" value="SH3_9"/>
    <property type="match status" value="1"/>
</dbReference>
<dbReference type="PANTHER" id="PTHR45827:SF1">
    <property type="entry name" value="SORTING NEXIN"/>
    <property type="match status" value="1"/>
</dbReference>
<dbReference type="GO" id="GO:0097320">
    <property type="term" value="P:plasma membrane tubulation"/>
    <property type="evidence" value="ECO:0007669"/>
    <property type="project" value="TreeGrafter"/>
</dbReference>
<feature type="region of interest" description="Disordered" evidence="3">
    <location>
        <begin position="88"/>
        <end position="129"/>
    </location>
</feature>